<feature type="region of interest" description="Disordered" evidence="1">
    <location>
        <begin position="33"/>
        <end position="207"/>
    </location>
</feature>
<dbReference type="Proteomes" id="UP001241092">
    <property type="component" value="Chromosome"/>
</dbReference>
<evidence type="ECO:0000256" key="3">
    <source>
        <dbReference type="SAM" id="SignalP"/>
    </source>
</evidence>
<feature type="compositionally biased region" description="Polar residues" evidence="1">
    <location>
        <begin position="155"/>
        <end position="169"/>
    </location>
</feature>
<dbReference type="AlphaFoldDB" id="A0AAI8TXB0"/>
<name>A0AAI8TXB0_MYCME</name>
<organism evidence="4 5">
    <name type="scientific">Mycolicibacterium mageritense</name>
    <name type="common">Mycobacterium mageritense</name>
    <dbReference type="NCBI Taxonomy" id="53462"/>
    <lineage>
        <taxon>Bacteria</taxon>
        <taxon>Bacillati</taxon>
        <taxon>Actinomycetota</taxon>
        <taxon>Actinomycetes</taxon>
        <taxon>Mycobacteriales</taxon>
        <taxon>Mycobacteriaceae</taxon>
        <taxon>Mycolicibacterium</taxon>
    </lineage>
</organism>
<feature type="compositionally biased region" description="Low complexity" evidence="1">
    <location>
        <begin position="33"/>
        <end position="65"/>
    </location>
</feature>
<reference evidence="4" key="1">
    <citation type="submission" date="2023-03" db="EMBL/GenBank/DDBJ databases">
        <title>Draft genome sequence of a Mycolicibacterium mageritense strain H4_3_1 isolated from a hybrid biological-inorganic system reactor.</title>
        <authorList>
            <person name="Feng X."/>
            <person name="Kazama D."/>
            <person name="Sato K."/>
            <person name="Kobayashi H."/>
        </authorList>
    </citation>
    <scope>NUCLEOTIDE SEQUENCE</scope>
    <source>
        <strain evidence="4">H4_3_1</strain>
    </source>
</reference>
<accession>A0AAI8TXB0</accession>
<proteinExistence type="predicted"/>
<keyword evidence="2" id="KW-0472">Membrane</keyword>
<feature type="chain" id="PRO_5042484273" evidence="3">
    <location>
        <begin position="30"/>
        <end position="442"/>
    </location>
</feature>
<sequence>MIISRSCRFAAVCLMTATLTMSAMSGAIAAADSESDSTSGASEESSSSSGSDATTTTDHNITTTTVAGTGADQPSSTVSAQTYTSASSSDSTDTTSSAGAVSEDLSSTDHNVTTTTVSGTGPSSTLSAQTNTSTSTSDSTDTTSASSDDPATTTGVQNQTSSLSAQGDETSSTTTSGSDSATSDAPSESDTAESATLSTPATTETVTSDVVTTNSVAVTEAAAPVAAPTLQYAIAYLLRTLATTAINLVDAILQLPADIRAALGISWATPTVESYRALLMSTTPNVVLLNLIAPSSVPVGSPGAVSAAPTIYRSIEVDGGITLLAAALQPQAAAPAFIAAMRPGHSVTGLIADAVTAVAVTVSIWALVYAALPGLGGLVSFGAVGVRIGYRQSSAGIALLTPDLARFMRPGPIGVVRSGSLVSIHHRTAAADRTTRHIERVA</sequence>
<feature type="transmembrane region" description="Helical" evidence="2">
    <location>
        <begin position="364"/>
        <end position="386"/>
    </location>
</feature>
<gene>
    <name evidence="4" type="ORF">hbim_04024</name>
</gene>
<feature type="signal peptide" evidence="3">
    <location>
        <begin position="1"/>
        <end position="29"/>
    </location>
</feature>
<feature type="compositionally biased region" description="Low complexity" evidence="1">
    <location>
        <begin position="170"/>
        <end position="186"/>
    </location>
</feature>
<protein>
    <submittedName>
        <fullName evidence="4">Uncharacterized protein</fullName>
    </submittedName>
</protein>
<evidence type="ECO:0000313" key="5">
    <source>
        <dbReference type="Proteomes" id="UP001241092"/>
    </source>
</evidence>
<evidence type="ECO:0000256" key="1">
    <source>
        <dbReference type="SAM" id="MobiDB-lite"/>
    </source>
</evidence>
<feature type="compositionally biased region" description="Low complexity" evidence="1">
    <location>
        <begin position="108"/>
        <end position="154"/>
    </location>
</feature>
<keyword evidence="2" id="KW-0812">Transmembrane</keyword>
<keyword evidence="3" id="KW-0732">Signal</keyword>
<keyword evidence="2" id="KW-1133">Transmembrane helix</keyword>
<evidence type="ECO:0000256" key="2">
    <source>
        <dbReference type="SAM" id="Phobius"/>
    </source>
</evidence>
<evidence type="ECO:0000313" key="4">
    <source>
        <dbReference type="EMBL" id="BDY30081.1"/>
    </source>
</evidence>
<feature type="compositionally biased region" description="Polar residues" evidence="1">
    <location>
        <begin position="188"/>
        <end position="200"/>
    </location>
</feature>
<feature type="compositionally biased region" description="Low complexity" evidence="1">
    <location>
        <begin position="75"/>
        <end position="102"/>
    </location>
</feature>
<dbReference type="EMBL" id="AP027452">
    <property type="protein sequence ID" value="BDY30081.1"/>
    <property type="molecule type" value="Genomic_DNA"/>
</dbReference>